<keyword evidence="5 6" id="KW-0472">Membrane</keyword>
<comment type="subcellular location">
    <subcellularLocation>
        <location evidence="1">Cell membrane</location>
        <topology evidence="1">Multi-pass membrane protein</topology>
    </subcellularLocation>
</comment>
<protein>
    <submittedName>
        <fullName evidence="7">ABC transporter permease</fullName>
    </submittedName>
</protein>
<evidence type="ECO:0000256" key="1">
    <source>
        <dbReference type="ARBA" id="ARBA00004651"/>
    </source>
</evidence>
<feature type="transmembrane region" description="Helical" evidence="6">
    <location>
        <begin position="275"/>
        <end position="292"/>
    </location>
</feature>
<accession>A0A135HNX2</accession>
<dbReference type="InterPro" id="IPR001851">
    <property type="entry name" value="ABC_transp_permease"/>
</dbReference>
<dbReference type="RefSeq" id="WP_068885147.1">
    <property type="nucleotide sequence ID" value="NZ_LNTU01000040.1"/>
</dbReference>
<dbReference type="PANTHER" id="PTHR32196">
    <property type="entry name" value="ABC TRANSPORTER PERMEASE PROTEIN YPHD-RELATED-RELATED"/>
    <property type="match status" value="1"/>
</dbReference>
<reference evidence="7 8" key="1">
    <citation type="submission" date="2015-11" db="EMBL/GenBank/DDBJ databases">
        <title>Draft genome sequence of Paramesorhizobium deserti A-3-E, a strain highly resistant to diverse beta-lactam antibiotics.</title>
        <authorList>
            <person name="Lv R."/>
            <person name="Yang X."/>
            <person name="Fang N."/>
            <person name="Guo J."/>
            <person name="Luo X."/>
            <person name="Peng F."/>
            <person name="Yang R."/>
            <person name="Cui Y."/>
            <person name="Fang C."/>
            <person name="Song Y."/>
        </authorList>
    </citation>
    <scope>NUCLEOTIDE SEQUENCE [LARGE SCALE GENOMIC DNA]</scope>
    <source>
        <strain evidence="7 8">A-3-E</strain>
    </source>
</reference>
<keyword evidence="2" id="KW-1003">Cell membrane</keyword>
<feature type="transmembrane region" description="Helical" evidence="6">
    <location>
        <begin position="51"/>
        <end position="71"/>
    </location>
</feature>
<evidence type="ECO:0000256" key="5">
    <source>
        <dbReference type="ARBA" id="ARBA00023136"/>
    </source>
</evidence>
<feature type="transmembrane region" description="Helical" evidence="6">
    <location>
        <begin position="219"/>
        <end position="240"/>
    </location>
</feature>
<feature type="transmembrane region" description="Helical" evidence="6">
    <location>
        <begin position="20"/>
        <end position="39"/>
    </location>
</feature>
<feature type="transmembrane region" description="Helical" evidence="6">
    <location>
        <begin position="162"/>
        <end position="190"/>
    </location>
</feature>
<evidence type="ECO:0000313" key="8">
    <source>
        <dbReference type="Proteomes" id="UP000070107"/>
    </source>
</evidence>
<evidence type="ECO:0000256" key="2">
    <source>
        <dbReference type="ARBA" id="ARBA00022475"/>
    </source>
</evidence>
<dbReference type="OrthoDB" id="9808136at2"/>
<sequence>MSETANLVGTRWLRRVDPAVATAFACIILLLAFGSLYSTNFLSPEYLLQQLKVASFLGVIATGMMLVILLGQIDLSVPWAVAVGGMMACAAAAYGTVGVYLAIPFGVACGAAIGLVNGIGVAYLRIPSMIITLATNAVAQGLMVVYTGGFSPRDSATAAMRFLATGSLLPGIPNAVVIWALIGFAAVFLLTRTTFGRSVYAIGNRERAAYLSGIDTRRIVMVAFILSGALSAFGGVLLAGYASKAAQAMGDAYLLPAIAAVVLGGTSILGGRGSYLGTIAGVILITVLQSILSVMQMPEAGRQVIYGILIVAMLLLYGRTPALR</sequence>
<keyword evidence="3 6" id="KW-0812">Transmembrane</keyword>
<keyword evidence="4 6" id="KW-1133">Transmembrane helix</keyword>
<gene>
    <name evidence="7" type="ORF">ATN84_22085</name>
</gene>
<organism evidence="7 8">
    <name type="scientific">Paramesorhizobium deserti</name>
    <dbReference type="NCBI Taxonomy" id="1494590"/>
    <lineage>
        <taxon>Bacteria</taxon>
        <taxon>Pseudomonadati</taxon>
        <taxon>Pseudomonadota</taxon>
        <taxon>Alphaproteobacteria</taxon>
        <taxon>Hyphomicrobiales</taxon>
        <taxon>Phyllobacteriaceae</taxon>
        <taxon>Paramesorhizobium</taxon>
    </lineage>
</organism>
<evidence type="ECO:0000256" key="4">
    <source>
        <dbReference type="ARBA" id="ARBA00022989"/>
    </source>
</evidence>
<feature type="transmembrane region" description="Helical" evidence="6">
    <location>
        <begin position="130"/>
        <end position="150"/>
    </location>
</feature>
<feature type="transmembrane region" description="Helical" evidence="6">
    <location>
        <begin position="101"/>
        <end position="124"/>
    </location>
</feature>
<dbReference type="STRING" id="1494590.ATN84_22085"/>
<evidence type="ECO:0000256" key="6">
    <source>
        <dbReference type="SAM" id="Phobius"/>
    </source>
</evidence>
<dbReference type="CDD" id="cd06579">
    <property type="entry name" value="TM_PBP1_transp_AraH_like"/>
    <property type="match status" value="1"/>
</dbReference>
<name>A0A135HNX2_9HYPH</name>
<dbReference type="EMBL" id="LNTU01000040">
    <property type="protein sequence ID" value="KXF74911.1"/>
    <property type="molecule type" value="Genomic_DNA"/>
</dbReference>
<dbReference type="Proteomes" id="UP000070107">
    <property type="component" value="Unassembled WGS sequence"/>
</dbReference>
<dbReference type="GO" id="GO:0022857">
    <property type="term" value="F:transmembrane transporter activity"/>
    <property type="evidence" value="ECO:0007669"/>
    <property type="project" value="InterPro"/>
</dbReference>
<evidence type="ECO:0000256" key="3">
    <source>
        <dbReference type="ARBA" id="ARBA00022692"/>
    </source>
</evidence>
<dbReference type="GO" id="GO:0005886">
    <property type="term" value="C:plasma membrane"/>
    <property type="evidence" value="ECO:0007669"/>
    <property type="project" value="UniProtKB-SubCell"/>
</dbReference>
<keyword evidence="8" id="KW-1185">Reference proteome</keyword>
<evidence type="ECO:0000313" key="7">
    <source>
        <dbReference type="EMBL" id="KXF74911.1"/>
    </source>
</evidence>
<feature type="transmembrane region" description="Helical" evidence="6">
    <location>
        <begin position="304"/>
        <end position="322"/>
    </location>
</feature>
<proteinExistence type="predicted"/>
<dbReference type="Pfam" id="PF02653">
    <property type="entry name" value="BPD_transp_2"/>
    <property type="match status" value="1"/>
</dbReference>
<comment type="caution">
    <text evidence="7">The sequence shown here is derived from an EMBL/GenBank/DDBJ whole genome shotgun (WGS) entry which is preliminary data.</text>
</comment>
<feature type="transmembrane region" description="Helical" evidence="6">
    <location>
        <begin position="252"/>
        <end position="269"/>
    </location>
</feature>
<dbReference type="AlphaFoldDB" id="A0A135HNX2"/>